<keyword evidence="3" id="KW-0520">NAD</keyword>
<dbReference type="GO" id="GO:0016054">
    <property type="term" value="P:organic acid catabolic process"/>
    <property type="evidence" value="ECO:0007669"/>
    <property type="project" value="UniProtKB-ARBA"/>
</dbReference>
<accession>A0AAJ6CSL8</accession>
<dbReference type="PANTHER" id="PTHR43060:SF14">
    <property type="entry name" value="DEHYDROGENASE-LIKE PROTEIN"/>
    <property type="match status" value="1"/>
</dbReference>
<dbReference type="GO" id="GO:0051287">
    <property type="term" value="F:NAD binding"/>
    <property type="evidence" value="ECO:0007669"/>
    <property type="project" value="InterPro"/>
</dbReference>
<dbReference type="Gene3D" id="3.40.50.720">
    <property type="entry name" value="NAD(P)-binding Rossmann-like Domain"/>
    <property type="match status" value="1"/>
</dbReference>
<feature type="domain" description="6-phosphogluconate dehydrogenase NADP-binding" evidence="5">
    <location>
        <begin position="23"/>
        <end position="181"/>
    </location>
</feature>
<dbReference type="InterPro" id="IPR006115">
    <property type="entry name" value="6PGDH_NADP-bd"/>
</dbReference>
<dbReference type="Pfam" id="PF03446">
    <property type="entry name" value="NAD_binding_2"/>
    <property type="match status" value="1"/>
</dbReference>
<evidence type="ECO:0000259" key="6">
    <source>
        <dbReference type="Pfam" id="PF14833"/>
    </source>
</evidence>
<evidence type="ECO:0000256" key="2">
    <source>
        <dbReference type="ARBA" id="ARBA00023002"/>
    </source>
</evidence>
<dbReference type="SUPFAM" id="SSF51735">
    <property type="entry name" value="NAD(P)-binding Rossmann-fold domains"/>
    <property type="match status" value="1"/>
</dbReference>
<evidence type="ECO:0000313" key="9">
    <source>
        <dbReference type="Proteomes" id="UP001219901"/>
    </source>
</evidence>
<protein>
    <submittedName>
        <fullName evidence="8">NAD-binding protein</fullName>
    </submittedName>
</protein>
<evidence type="ECO:0000313" key="7">
    <source>
        <dbReference type="EMBL" id="MDG0865902.1"/>
    </source>
</evidence>
<dbReference type="EMBL" id="WMBE01000001">
    <property type="protein sequence ID" value="MDG0865902.1"/>
    <property type="molecule type" value="Genomic_DNA"/>
</dbReference>
<comment type="similarity">
    <text evidence="1">Belongs to the HIBADH-related family.</text>
</comment>
<dbReference type="InterPro" id="IPR013328">
    <property type="entry name" value="6PGD_dom2"/>
</dbReference>
<keyword evidence="2" id="KW-0560">Oxidoreductase</keyword>
<dbReference type="InterPro" id="IPR036291">
    <property type="entry name" value="NAD(P)-bd_dom_sf"/>
</dbReference>
<evidence type="ECO:0000259" key="5">
    <source>
        <dbReference type="Pfam" id="PF03446"/>
    </source>
</evidence>
<dbReference type="Gene3D" id="1.10.1040.10">
    <property type="entry name" value="N-(1-d-carboxylethyl)-l-norvaline Dehydrogenase, domain 2"/>
    <property type="match status" value="1"/>
</dbReference>
<dbReference type="SUPFAM" id="SSF48179">
    <property type="entry name" value="6-phosphogluconate dehydrogenase C-terminal domain-like"/>
    <property type="match status" value="1"/>
</dbReference>
<dbReference type="AlphaFoldDB" id="A0AAJ6CSL8"/>
<dbReference type="PANTHER" id="PTHR43060">
    <property type="entry name" value="3-HYDROXYISOBUTYRATE DEHYDROGENASE-LIKE 1, MITOCHONDRIAL-RELATED"/>
    <property type="match status" value="1"/>
</dbReference>
<dbReference type="InterPro" id="IPR029154">
    <property type="entry name" value="HIBADH-like_NADP-bd"/>
</dbReference>
<dbReference type="GO" id="GO:0016491">
    <property type="term" value="F:oxidoreductase activity"/>
    <property type="evidence" value="ECO:0007669"/>
    <property type="project" value="UniProtKB-KW"/>
</dbReference>
<dbReference type="GO" id="GO:0050661">
    <property type="term" value="F:NADP binding"/>
    <property type="evidence" value="ECO:0007669"/>
    <property type="project" value="InterPro"/>
</dbReference>
<reference evidence="8" key="2">
    <citation type="journal article" date="2023" name="Nat. Commun.">
        <title>Cultivation of marine bacteria of the SAR202 clade.</title>
        <authorList>
            <person name="Lim Y."/>
            <person name="Seo J.H."/>
            <person name="Giovannoni S.J."/>
            <person name="Kang I."/>
            <person name="Cho J.C."/>
        </authorList>
    </citation>
    <scope>NUCLEOTIDE SEQUENCE</scope>
    <source>
        <strain evidence="8">JH1073</strain>
    </source>
</reference>
<proteinExistence type="inferred from homology"/>
<sequence>MSIFSSAVHNQRSLSGSSQIMSVGFVGLGYMGQGMVDNLLEKGADLTVFTRTQSKIEAMIDRGAKGATSVADLTQKVDTVLVCLPDVKTSRDLLLGDDGVIANAKAGQVIVDHGTVDIATSRDCAKAAEAKGAHFLDAPISGGPGGAAAGTLSIMVGGSEEAFELAQEYFAKMGATIKLMGPTGAGTAMKLINQLLVGVHTVAAAEAFALANSANVDVQVAADLLGVSWGGSTMVERNAPITAARDFPDSAAPLRLIYKDLGIIGQLAEGDGLSLEMASKALEMYQTMMDQGKNEHDISGVLELIEERSK</sequence>
<dbReference type="PROSITE" id="PS00895">
    <property type="entry name" value="3_HYDROXYISOBUT_DH"/>
    <property type="match status" value="1"/>
</dbReference>
<evidence type="ECO:0000256" key="3">
    <source>
        <dbReference type="ARBA" id="ARBA00023027"/>
    </source>
</evidence>
<reference evidence="9" key="3">
    <citation type="submission" date="2023-06" db="EMBL/GenBank/DDBJ databases">
        <title>Pangenomics reveal diversification of enzyme families and niche specialization in globally abundant SAR202 bacteria.</title>
        <authorList>
            <person name="Saw J.H.W."/>
        </authorList>
    </citation>
    <scope>NUCLEOTIDE SEQUENCE [LARGE SCALE GENOMIC DNA]</scope>
    <source>
        <strain evidence="9">JH1073</strain>
    </source>
</reference>
<dbReference type="InterPro" id="IPR008927">
    <property type="entry name" value="6-PGluconate_DH-like_C_sf"/>
</dbReference>
<feature type="domain" description="3-hydroxyisobutyrate dehydrogenase-like NAD-binding" evidence="6">
    <location>
        <begin position="184"/>
        <end position="304"/>
    </location>
</feature>
<name>A0AAJ6CSL8_9CHLR</name>
<dbReference type="Proteomes" id="UP001219901">
    <property type="component" value="Chromosome"/>
</dbReference>
<evidence type="ECO:0000256" key="1">
    <source>
        <dbReference type="ARBA" id="ARBA00009080"/>
    </source>
</evidence>
<dbReference type="Proteomes" id="UP001321249">
    <property type="component" value="Unassembled WGS sequence"/>
</dbReference>
<organism evidence="8 9">
    <name type="scientific">Candidatus Lucifugimonas marina</name>
    <dbReference type="NCBI Taxonomy" id="3038979"/>
    <lineage>
        <taxon>Bacteria</taxon>
        <taxon>Bacillati</taxon>
        <taxon>Chloroflexota</taxon>
        <taxon>Dehalococcoidia</taxon>
        <taxon>SAR202 cluster</taxon>
        <taxon>Candidatus Lucifugimonadales</taxon>
        <taxon>Candidatus Lucifugimonadaceae</taxon>
        <taxon>Candidatus Lucifugimonas</taxon>
    </lineage>
</organism>
<reference evidence="9 10" key="1">
    <citation type="submission" date="2019-11" db="EMBL/GenBank/DDBJ databases">
        <authorList>
            <person name="Cho J.-C."/>
        </authorList>
    </citation>
    <scope>NUCLEOTIDE SEQUENCE [LARGE SCALE GENOMIC DNA]</scope>
    <source>
        <strain evidence="8 9">JH1073</strain>
        <strain evidence="7 10">JH702</strain>
    </source>
</reference>
<evidence type="ECO:0000313" key="8">
    <source>
        <dbReference type="EMBL" id="WFG39368.1"/>
    </source>
</evidence>
<dbReference type="InterPro" id="IPR015815">
    <property type="entry name" value="HIBADH-related"/>
</dbReference>
<dbReference type="PIRSF" id="PIRSF000103">
    <property type="entry name" value="HIBADH"/>
    <property type="match status" value="1"/>
</dbReference>
<evidence type="ECO:0000256" key="4">
    <source>
        <dbReference type="PIRSR" id="PIRSR000103-1"/>
    </source>
</evidence>
<dbReference type="InterPro" id="IPR002204">
    <property type="entry name" value="3-OH-isobutyrate_DH-rel_CS"/>
</dbReference>
<keyword evidence="9" id="KW-1185">Reference proteome</keyword>
<feature type="active site" evidence="4">
    <location>
        <position position="190"/>
    </location>
</feature>
<evidence type="ECO:0000313" key="10">
    <source>
        <dbReference type="Proteomes" id="UP001321249"/>
    </source>
</evidence>
<dbReference type="EMBL" id="CP046147">
    <property type="protein sequence ID" value="WFG39368.1"/>
    <property type="molecule type" value="Genomic_DNA"/>
</dbReference>
<gene>
    <name evidence="7" type="ORF">GKO46_02300</name>
    <name evidence="8" type="ORF">GKO48_06960</name>
</gene>
<dbReference type="Pfam" id="PF14833">
    <property type="entry name" value="NAD_binding_11"/>
    <property type="match status" value="1"/>
</dbReference>